<dbReference type="SUPFAM" id="SSF69754">
    <property type="entry name" value="Ribosome binding protein Y (YfiA homologue)"/>
    <property type="match status" value="1"/>
</dbReference>
<dbReference type="InterPro" id="IPR003489">
    <property type="entry name" value="RHF/RaiA"/>
</dbReference>
<protein>
    <submittedName>
        <fullName evidence="1">Ribosomal subunit interface protein</fullName>
    </submittedName>
</protein>
<dbReference type="STRING" id="1802436.A2370_00725"/>
<evidence type="ECO:0000313" key="2">
    <source>
        <dbReference type="Proteomes" id="UP000176222"/>
    </source>
</evidence>
<dbReference type="Pfam" id="PF02482">
    <property type="entry name" value="Ribosomal_S30AE"/>
    <property type="match status" value="1"/>
</dbReference>
<dbReference type="InterPro" id="IPR036567">
    <property type="entry name" value="RHF-like"/>
</dbReference>
<reference evidence="1 2" key="1">
    <citation type="journal article" date="2016" name="Nat. Commun.">
        <title>Thousands of microbial genomes shed light on interconnected biogeochemical processes in an aquifer system.</title>
        <authorList>
            <person name="Anantharaman K."/>
            <person name="Brown C.T."/>
            <person name="Hug L.A."/>
            <person name="Sharon I."/>
            <person name="Castelle C.J."/>
            <person name="Probst A.J."/>
            <person name="Thomas B.C."/>
            <person name="Singh A."/>
            <person name="Wilkins M.J."/>
            <person name="Karaoz U."/>
            <person name="Brodie E.L."/>
            <person name="Williams K.H."/>
            <person name="Hubbard S.S."/>
            <person name="Banfield J.F."/>
        </authorList>
    </citation>
    <scope>NUCLEOTIDE SEQUENCE [LARGE SCALE GENOMIC DNA]</scope>
</reference>
<dbReference type="EMBL" id="MHTH01000006">
    <property type="protein sequence ID" value="OHA59030.1"/>
    <property type="molecule type" value="Genomic_DNA"/>
</dbReference>
<name>A0A1G2QEL7_9BACT</name>
<proteinExistence type="predicted"/>
<sequence length="121" mass="14004">MITNIKALSLELTPALNSYIREKISNLEKRLGDQADNSQINVEVGLITHHHKTGQIFRAEMNLVYRGKQLRTVAENEDMYLAVDGAKDLMMREVNKYDKRQKSIFRRGGRAIKNLFRGWRG</sequence>
<organism evidence="1 2">
    <name type="scientific">Candidatus Vogelbacteria bacterium RIFOXYB1_FULL_42_16</name>
    <dbReference type="NCBI Taxonomy" id="1802436"/>
    <lineage>
        <taxon>Bacteria</taxon>
        <taxon>Candidatus Vogeliibacteriota</taxon>
    </lineage>
</organism>
<gene>
    <name evidence="1" type="ORF">A2370_00725</name>
</gene>
<accession>A0A1G2QEL7</accession>
<dbReference type="Proteomes" id="UP000176222">
    <property type="component" value="Unassembled WGS sequence"/>
</dbReference>
<dbReference type="AlphaFoldDB" id="A0A1G2QEL7"/>
<dbReference type="Gene3D" id="3.30.160.100">
    <property type="entry name" value="Ribosome hibernation promotion factor-like"/>
    <property type="match status" value="1"/>
</dbReference>
<dbReference type="NCBIfam" id="TIGR00741">
    <property type="entry name" value="yfiA"/>
    <property type="match status" value="1"/>
</dbReference>
<comment type="caution">
    <text evidence="1">The sequence shown here is derived from an EMBL/GenBank/DDBJ whole genome shotgun (WGS) entry which is preliminary data.</text>
</comment>
<evidence type="ECO:0000313" key="1">
    <source>
        <dbReference type="EMBL" id="OHA59030.1"/>
    </source>
</evidence>